<evidence type="ECO:0000313" key="2">
    <source>
        <dbReference type="EMBL" id="GJN92081.1"/>
    </source>
</evidence>
<sequence>MSWTNCDVFEKEPDASLLPPLPLPTAVFKPALDNKELRVLQQEQPKLDKAFRRRYGKQVDARSNLGETRLGQSSNDKTSSSNNKPEFQHKQSIGLSTSIIKVLRFLDHAHGLEAIGTELPSAGPLAAILTELLQRAFEINWQPELLTRLNSELVWLIEQILLTDPNYLKALLASGKTHVPPLQTQTNANYVQPHGGLKGGKVLAANKFGRLVQELASPDRDKLYLSALKGNETQIRGGFKFRANAPTDCNPAATKPKSVKQSGMLYLSADAILSGRTPYPARSSVPSAVKWDAAWVEERRAEKASTVHCDGSALVGIRIDPDWEDGNFELWIRYESSSAQAGPPARRALDSWNFLYRASTDSKDKLAKLFSKQTLSNIREAARFIRAHVALLAAEAETEAAAQETTEATFKRKASLAENDGPVKKAKLLGSATAPGLDHAPSPLLDPLAAAPTAAAAAAMPLKPSDPDDDIIIVETAPAAAALPAAVQQPVIHFDKTVPYELYLNFSRSTSPLDLSDFPDFKRSKRAPPPLNPAAALPAAASPAGATALSPDPASSDDDITIVVDAPSPSKEAEVVSPRKALVSNLGLPPRKLLFSKELTEWSRKEAVTGPKKHFYWAKGQNHGKVKPQYAHLYKTDKNGFFIPK</sequence>
<dbReference type="EMBL" id="BQKY01000010">
    <property type="protein sequence ID" value="GJN92081.1"/>
    <property type="molecule type" value="Genomic_DNA"/>
</dbReference>
<feature type="compositionally biased region" description="Low complexity" evidence="1">
    <location>
        <begin position="73"/>
        <end position="84"/>
    </location>
</feature>
<dbReference type="AlphaFoldDB" id="A0AAV5GRF0"/>
<feature type="region of interest" description="Disordered" evidence="1">
    <location>
        <begin position="62"/>
        <end position="90"/>
    </location>
</feature>
<reference evidence="2 3" key="1">
    <citation type="submission" date="2021-12" db="EMBL/GenBank/DDBJ databases">
        <title>High titer production of polyol ester of fatty acids by Rhodotorula paludigena BS15 towards product separation-free biomass refinery.</title>
        <authorList>
            <person name="Mano J."/>
            <person name="Ono H."/>
            <person name="Tanaka T."/>
            <person name="Naito K."/>
            <person name="Sushida H."/>
            <person name="Ike M."/>
            <person name="Tokuyasu K."/>
            <person name="Kitaoka M."/>
        </authorList>
    </citation>
    <scope>NUCLEOTIDE SEQUENCE [LARGE SCALE GENOMIC DNA]</scope>
    <source>
        <strain evidence="2 3">BS15</strain>
    </source>
</reference>
<comment type="caution">
    <text evidence="2">The sequence shown here is derived from an EMBL/GenBank/DDBJ whole genome shotgun (WGS) entry which is preliminary data.</text>
</comment>
<proteinExistence type="predicted"/>
<keyword evidence="3" id="KW-1185">Reference proteome</keyword>
<protein>
    <submittedName>
        <fullName evidence="2">Uncharacterized protein</fullName>
    </submittedName>
</protein>
<organism evidence="2 3">
    <name type="scientific">Rhodotorula paludigena</name>
    <dbReference type="NCBI Taxonomy" id="86838"/>
    <lineage>
        <taxon>Eukaryota</taxon>
        <taxon>Fungi</taxon>
        <taxon>Dikarya</taxon>
        <taxon>Basidiomycota</taxon>
        <taxon>Pucciniomycotina</taxon>
        <taxon>Microbotryomycetes</taxon>
        <taxon>Sporidiobolales</taxon>
        <taxon>Sporidiobolaceae</taxon>
        <taxon>Rhodotorula</taxon>
    </lineage>
</organism>
<dbReference type="Proteomes" id="UP001342314">
    <property type="component" value="Unassembled WGS sequence"/>
</dbReference>
<evidence type="ECO:0000313" key="3">
    <source>
        <dbReference type="Proteomes" id="UP001342314"/>
    </source>
</evidence>
<accession>A0AAV5GRF0</accession>
<feature type="compositionally biased region" description="Low complexity" evidence="1">
    <location>
        <begin position="533"/>
        <end position="554"/>
    </location>
</feature>
<name>A0AAV5GRF0_9BASI</name>
<gene>
    <name evidence="2" type="ORF">Rhopal_005110-T1</name>
</gene>
<evidence type="ECO:0000256" key="1">
    <source>
        <dbReference type="SAM" id="MobiDB-lite"/>
    </source>
</evidence>
<feature type="region of interest" description="Disordered" evidence="1">
    <location>
        <begin position="520"/>
        <end position="560"/>
    </location>
</feature>